<organism evidence="5 6">
    <name type="scientific">Laodelphax striatellus</name>
    <name type="common">Small brown planthopper</name>
    <name type="synonym">Delphax striatella</name>
    <dbReference type="NCBI Taxonomy" id="195883"/>
    <lineage>
        <taxon>Eukaryota</taxon>
        <taxon>Metazoa</taxon>
        <taxon>Ecdysozoa</taxon>
        <taxon>Arthropoda</taxon>
        <taxon>Hexapoda</taxon>
        <taxon>Insecta</taxon>
        <taxon>Pterygota</taxon>
        <taxon>Neoptera</taxon>
        <taxon>Paraneoptera</taxon>
        <taxon>Hemiptera</taxon>
        <taxon>Auchenorrhyncha</taxon>
        <taxon>Fulgoroidea</taxon>
        <taxon>Delphacidae</taxon>
        <taxon>Criomorphinae</taxon>
        <taxon>Laodelphax</taxon>
    </lineage>
</organism>
<dbReference type="CDD" id="cd02440">
    <property type="entry name" value="AdoMet_MTases"/>
    <property type="match status" value="1"/>
</dbReference>
<feature type="region of interest" description="Disordered" evidence="3">
    <location>
        <begin position="145"/>
        <end position="204"/>
    </location>
</feature>
<dbReference type="GO" id="GO:0008173">
    <property type="term" value="F:RNA methyltransferase activity"/>
    <property type="evidence" value="ECO:0007669"/>
    <property type="project" value="UniProtKB-UniRule"/>
</dbReference>
<evidence type="ECO:0000256" key="1">
    <source>
        <dbReference type="PROSITE-ProRule" id="PRU00848"/>
    </source>
</evidence>
<name>A0A482X0J5_LAOST</name>
<dbReference type="GO" id="GO:0040031">
    <property type="term" value="P:snRNA modification"/>
    <property type="evidence" value="ECO:0007669"/>
    <property type="project" value="TreeGrafter"/>
</dbReference>
<dbReference type="PANTHER" id="PTHR12315:SF0">
    <property type="entry name" value="7SK SNRNA METHYLPHOSPHATE CAPPING ENZYME"/>
    <property type="match status" value="1"/>
</dbReference>
<evidence type="ECO:0000313" key="5">
    <source>
        <dbReference type="EMBL" id="RZF39122.1"/>
    </source>
</evidence>
<feature type="region of interest" description="Disordered" evidence="3">
    <location>
        <begin position="240"/>
        <end position="262"/>
    </location>
</feature>
<feature type="region of interest" description="Disordered" evidence="3">
    <location>
        <begin position="77"/>
        <end position="100"/>
    </location>
</feature>
<evidence type="ECO:0000256" key="2">
    <source>
        <dbReference type="RuleBase" id="RU367087"/>
    </source>
</evidence>
<sequence>MPHHRRTSGPTAAAQVQWCQHNRCVGASLAKKKKPAVPISTTTTTTTVRSVARVSVVVGGVGAGGACQWPGGGVGGGGGGGGKIAQNAVTPKSSPLPTPKHRKGVVEVIIPPNINDPLNLLGEEEEDDYEKSLLLISPVKGGGGGGLGAAVGGKKNKRKRRHTKSFSQAGGEEAGVAVGGGGSAESRLHEADKPEQGSDCTSDAAMEAASLTRRKARANLKPLDLDGSGRDEIEMAVNEVTSPDKDVGSTDAPHTPTNPTAETTTAAETLTVTSSTLAAATTTNSPTATKSAATTNLSGVVGTKPVSTGVVGAKPVATGVGGAKPVTPSSAGGGIFKKCRKDSKDKIVSPAIPQPGAWGDKSHHHHHHRFRPHQLTPHIDKNQKTPNFKEVNTRFRYGNYNRYYGYRNPSHSQQQQQQQQLDPRLRVLLRRRDLFEGRDVLDIGCNVGHVTLAVARDTNPRSIVGIDIDR</sequence>
<feature type="compositionally biased region" description="Basic residues" evidence="3">
    <location>
        <begin position="362"/>
        <end position="372"/>
    </location>
</feature>
<dbReference type="STRING" id="195883.A0A482X0J5"/>
<dbReference type="AlphaFoldDB" id="A0A482X0J5"/>
<dbReference type="GO" id="GO:0032259">
    <property type="term" value="P:methylation"/>
    <property type="evidence" value="ECO:0007669"/>
    <property type="project" value="UniProtKB-KW"/>
</dbReference>
<protein>
    <recommendedName>
        <fullName evidence="2">RNA methyltransferase</fullName>
        <ecNumber evidence="2">2.1.1.-</ecNumber>
    </recommendedName>
</protein>
<feature type="region of interest" description="Disordered" evidence="3">
    <location>
        <begin position="356"/>
        <end position="385"/>
    </location>
</feature>
<dbReference type="GO" id="GO:0008171">
    <property type="term" value="F:O-methyltransferase activity"/>
    <property type="evidence" value="ECO:0007669"/>
    <property type="project" value="UniProtKB-UniRule"/>
</dbReference>
<dbReference type="Gene3D" id="3.40.50.150">
    <property type="entry name" value="Vaccinia Virus protein VP39"/>
    <property type="match status" value="1"/>
</dbReference>
<dbReference type="InterPro" id="IPR029063">
    <property type="entry name" value="SAM-dependent_MTases_sf"/>
</dbReference>
<dbReference type="InParanoid" id="A0A482X0J5"/>
<dbReference type="GO" id="GO:0017069">
    <property type="term" value="F:snRNA binding"/>
    <property type="evidence" value="ECO:0007669"/>
    <property type="project" value="TreeGrafter"/>
</dbReference>
<dbReference type="Proteomes" id="UP000291343">
    <property type="component" value="Unassembled WGS sequence"/>
</dbReference>
<dbReference type="EMBL" id="QKKF02020533">
    <property type="protein sequence ID" value="RZF39122.1"/>
    <property type="molecule type" value="Genomic_DNA"/>
</dbReference>
<evidence type="ECO:0000259" key="4">
    <source>
        <dbReference type="PROSITE" id="PS51515"/>
    </source>
</evidence>
<comment type="caution">
    <text evidence="5">The sequence shown here is derived from an EMBL/GenBank/DDBJ whole genome shotgun (WGS) entry which is preliminary data.</text>
</comment>
<accession>A0A482X0J5</accession>
<keyword evidence="1 2" id="KW-0949">S-adenosyl-L-methionine</keyword>
<gene>
    <name evidence="5" type="ORF">LSTR_LSTR014311</name>
</gene>
<dbReference type="InterPro" id="IPR039772">
    <property type="entry name" value="Bin3-like"/>
</dbReference>
<comment type="similarity">
    <text evidence="2">Belongs to the methyltransferase superfamily.</text>
</comment>
<dbReference type="EC" id="2.1.1.-" evidence="2"/>
<dbReference type="SUPFAM" id="SSF53335">
    <property type="entry name" value="S-adenosyl-L-methionine-dependent methyltransferases"/>
    <property type="match status" value="1"/>
</dbReference>
<dbReference type="PANTHER" id="PTHR12315">
    <property type="entry name" value="BICOID-INTERACTING PROTEIN RELATED"/>
    <property type="match status" value="1"/>
</dbReference>
<proteinExistence type="inferred from homology"/>
<dbReference type="PROSITE" id="PS51515">
    <property type="entry name" value="BIN3_SAM"/>
    <property type="match status" value="1"/>
</dbReference>
<feature type="domain" description="Bin3-type SAM" evidence="4">
    <location>
        <begin position="422"/>
        <end position="470"/>
    </location>
</feature>
<feature type="compositionally biased region" description="Basic residues" evidence="3">
    <location>
        <begin position="154"/>
        <end position="164"/>
    </location>
</feature>
<dbReference type="InterPro" id="IPR024160">
    <property type="entry name" value="BIN3_SAM-bd_dom"/>
</dbReference>
<dbReference type="OrthoDB" id="10017101at2759"/>
<feature type="compositionally biased region" description="Low complexity" evidence="3">
    <location>
        <begin position="252"/>
        <end position="262"/>
    </location>
</feature>
<keyword evidence="2" id="KW-0489">Methyltransferase</keyword>
<keyword evidence="6" id="KW-1185">Reference proteome</keyword>
<feature type="compositionally biased region" description="Basic and acidic residues" evidence="3">
    <location>
        <begin position="186"/>
        <end position="196"/>
    </location>
</feature>
<evidence type="ECO:0000313" key="6">
    <source>
        <dbReference type="Proteomes" id="UP000291343"/>
    </source>
</evidence>
<evidence type="ECO:0000256" key="3">
    <source>
        <dbReference type="SAM" id="MobiDB-lite"/>
    </source>
</evidence>
<keyword evidence="2" id="KW-0808">Transferase</keyword>
<reference evidence="5 6" key="1">
    <citation type="journal article" date="2017" name="Gigascience">
        <title>Genome sequence of the small brown planthopper, Laodelphax striatellus.</title>
        <authorList>
            <person name="Zhu J."/>
            <person name="Jiang F."/>
            <person name="Wang X."/>
            <person name="Yang P."/>
            <person name="Bao Y."/>
            <person name="Zhao W."/>
            <person name="Wang W."/>
            <person name="Lu H."/>
            <person name="Wang Q."/>
            <person name="Cui N."/>
            <person name="Li J."/>
            <person name="Chen X."/>
            <person name="Luo L."/>
            <person name="Yu J."/>
            <person name="Kang L."/>
            <person name="Cui F."/>
        </authorList>
    </citation>
    <scope>NUCLEOTIDE SEQUENCE [LARGE SCALE GENOMIC DNA]</scope>
    <source>
        <strain evidence="5">Lst14</strain>
    </source>
</reference>